<accession>A0A5C8PDL9</accession>
<evidence type="ECO:0000313" key="3">
    <source>
        <dbReference type="EMBL" id="TXL71818.1"/>
    </source>
</evidence>
<name>A0A5C8PDL9_9HYPH</name>
<dbReference type="Proteomes" id="UP000321638">
    <property type="component" value="Unassembled WGS sequence"/>
</dbReference>
<keyword evidence="1" id="KW-0472">Membrane</keyword>
<keyword evidence="4" id="KW-1185">Reference proteome</keyword>
<keyword evidence="1" id="KW-0812">Transmembrane</keyword>
<dbReference type="EMBL" id="VDUZ01000039">
    <property type="protein sequence ID" value="TXL71818.1"/>
    <property type="molecule type" value="Genomic_DNA"/>
</dbReference>
<comment type="caution">
    <text evidence="3">The sequence shown here is derived from an EMBL/GenBank/DDBJ whole genome shotgun (WGS) entry which is preliminary data.</text>
</comment>
<reference evidence="3 4" key="1">
    <citation type="submission" date="2019-06" db="EMBL/GenBank/DDBJ databases">
        <title>New taxonomy in bacterial strain CC-CFT640, isolated from vineyard.</title>
        <authorList>
            <person name="Lin S.-Y."/>
            <person name="Tsai C.-F."/>
            <person name="Young C.-C."/>
        </authorList>
    </citation>
    <scope>NUCLEOTIDE SEQUENCE [LARGE SCALE GENOMIC DNA]</scope>
    <source>
        <strain evidence="3 4">CC-CFT640</strain>
    </source>
</reference>
<feature type="transmembrane region" description="Helical" evidence="1">
    <location>
        <begin position="116"/>
        <end position="139"/>
    </location>
</feature>
<organism evidence="3 4">
    <name type="scientific">Vineibacter terrae</name>
    <dbReference type="NCBI Taxonomy" id="2586908"/>
    <lineage>
        <taxon>Bacteria</taxon>
        <taxon>Pseudomonadati</taxon>
        <taxon>Pseudomonadota</taxon>
        <taxon>Alphaproteobacteria</taxon>
        <taxon>Hyphomicrobiales</taxon>
        <taxon>Vineibacter</taxon>
    </lineage>
</organism>
<evidence type="ECO:0000259" key="2">
    <source>
        <dbReference type="Pfam" id="PF13386"/>
    </source>
</evidence>
<dbReference type="Pfam" id="PF13386">
    <property type="entry name" value="DsbD_2"/>
    <property type="match status" value="1"/>
</dbReference>
<dbReference type="PANTHER" id="PTHR42208">
    <property type="entry name" value="HEAVY METAL TRANSPORTER-RELATED"/>
    <property type="match status" value="1"/>
</dbReference>
<feature type="transmembrane region" description="Helical" evidence="1">
    <location>
        <begin position="195"/>
        <end position="216"/>
    </location>
</feature>
<feature type="domain" description="Urease accessory protein UreH-like transmembrane" evidence="2">
    <location>
        <begin position="30"/>
        <end position="238"/>
    </location>
</feature>
<protein>
    <submittedName>
        <fullName evidence="3">Sulfite exporter TauE/SafE family protein</fullName>
    </submittedName>
</protein>
<dbReference type="AlphaFoldDB" id="A0A5C8PDL9"/>
<evidence type="ECO:0000256" key="1">
    <source>
        <dbReference type="SAM" id="Phobius"/>
    </source>
</evidence>
<dbReference type="InterPro" id="IPR039447">
    <property type="entry name" value="UreH-like_TM_dom"/>
</dbReference>
<feature type="transmembrane region" description="Helical" evidence="1">
    <location>
        <begin position="228"/>
        <end position="248"/>
    </location>
</feature>
<gene>
    <name evidence="3" type="ORF">FHP25_28545</name>
</gene>
<keyword evidence="1" id="KW-1133">Transmembrane helix</keyword>
<dbReference type="RefSeq" id="WP_147850400.1">
    <property type="nucleotide sequence ID" value="NZ_VDUZ01000039.1"/>
</dbReference>
<feature type="transmembrane region" description="Helical" evidence="1">
    <location>
        <begin position="26"/>
        <end position="52"/>
    </location>
</feature>
<feature type="transmembrane region" description="Helical" evidence="1">
    <location>
        <begin position="85"/>
        <end position="110"/>
    </location>
</feature>
<dbReference type="OrthoDB" id="5574095at2"/>
<dbReference type="PANTHER" id="PTHR42208:SF1">
    <property type="entry name" value="HEAVY METAL TRANSPORTER"/>
    <property type="match status" value="1"/>
</dbReference>
<proteinExistence type="predicted"/>
<sequence>MHDHASASGAVGLMALLPPDFASASLYLALFVTGLLAGATHCTAMCGPFVLVRAARAGAGLPVEALGPWLRLRAGALPAYHAGRALTYGAFGAVAGAFGGGFAAVIGLAWVRYVAIGLAIALLLVPVVGRVSAVVSTAAPPQWWQDAVARIAGSVARAPGMLGDVALGAALGFLPCGMIYTALAASAGSGSAGAGALSMMAFVAGTWLPLAVLGALGTTAGRRLRVLLRRWAVPLAVVNLLALGAWFAHA</sequence>
<evidence type="ECO:0000313" key="4">
    <source>
        <dbReference type="Proteomes" id="UP000321638"/>
    </source>
</evidence>
<feature type="transmembrane region" description="Helical" evidence="1">
    <location>
        <begin position="160"/>
        <end position="183"/>
    </location>
</feature>